<dbReference type="AlphaFoldDB" id="A0A1H2E510"/>
<evidence type="ECO:0000313" key="2">
    <source>
        <dbReference type="Proteomes" id="UP000243924"/>
    </source>
</evidence>
<gene>
    <name evidence="1" type="ORF">SAMN05216210_0350</name>
</gene>
<keyword evidence="2" id="KW-1185">Reference proteome</keyword>
<dbReference type="Proteomes" id="UP000243924">
    <property type="component" value="Chromosome I"/>
</dbReference>
<protein>
    <submittedName>
        <fullName evidence="1">Uncharacterized protein</fullName>
    </submittedName>
</protein>
<name>A0A1H2E510_9GAMM</name>
<dbReference type="RefSeq" id="WP_092383527.1">
    <property type="nucleotide sequence ID" value="NZ_LT629787.1"/>
</dbReference>
<accession>A0A1H2E510</accession>
<proteinExistence type="predicted"/>
<reference evidence="2" key="1">
    <citation type="submission" date="2016-10" db="EMBL/GenBank/DDBJ databases">
        <authorList>
            <person name="Varghese N."/>
            <person name="Submissions S."/>
        </authorList>
    </citation>
    <scope>NUCLEOTIDE SEQUENCE [LARGE SCALE GENOMIC DNA]</scope>
    <source>
        <strain evidence="2">CECT 8338</strain>
    </source>
</reference>
<dbReference type="EMBL" id="LT629787">
    <property type="protein sequence ID" value="SDT90302.1"/>
    <property type="molecule type" value="Genomic_DNA"/>
</dbReference>
<evidence type="ECO:0000313" key="1">
    <source>
        <dbReference type="EMBL" id="SDT90302.1"/>
    </source>
</evidence>
<sequence length="134" mass="15373">MTKDQIAQLLELACRSTKYRDVEREDAILQVIEWSGLSDSELLDIIGAVGLIRTSLSHDTVFIKTDYGYPIIQAFRLDKLIHRKFTEDGYPAPDHAVFNVEQETGGDQWYQLSVISETHYKLILEHICEHIHGT</sequence>
<organism evidence="1 2">
    <name type="scientific">Halopseudomonas salegens</name>
    <dbReference type="NCBI Taxonomy" id="1434072"/>
    <lineage>
        <taxon>Bacteria</taxon>
        <taxon>Pseudomonadati</taxon>
        <taxon>Pseudomonadota</taxon>
        <taxon>Gammaproteobacteria</taxon>
        <taxon>Pseudomonadales</taxon>
        <taxon>Pseudomonadaceae</taxon>
        <taxon>Halopseudomonas</taxon>
    </lineage>
</organism>